<dbReference type="Pfam" id="PF00848">
    <property type="entry name" value="Ring_hydroxyl_A"/>
    <property type="match status" value="1"/>
</dbReference>
<accession>A0A6I6IMH7</accession>
<evidence type="ECO:0000259" key="8">
    <source>
        <dbReference type="PROSITE" id="PS51296"/>
    </source>
</evidence>
<dbReference type="InterPro" id="IPR001663">
    <property type="entry name" value="Rng_hydr_dOase-A"/>
</dbReference>
<keyword evidence="5" id="KW-0408">Iron</keyword>
<keyword evidence="10" id="KW-1185">Reference proteome</keyword>
<dbReference type="AlphaFoldDB" id="A0A6I6IMH7"/>
<comment type="cofactor">
    <cofactor evidence="1">
        <name>Fe cation</name>
        <dbReference type="ChEBI" id="CHEBI:24875"/>
    </cofactor>
</comment>
<dbReference type="PANTHER" id="PTHR43756:SF5">
    <property type="entry name" value="CHOLINE MONOOXYGENASE, CHLOROPLASTIC"/>
    <property type="match status" value="1"/>
</dbReference>
<dbReference type="Gene3D" id="2.102.10.10">
    <property type="entry name" value="Rieske [2Fe-2S] iron-sulphur domain"/>
    <property type="match status" value="1"/>
</dbReference>
<dbReference type="GO" id="GO:0051537">
    <property type="term" value="F:2 iron, 2 sulfur cluster binding"/>
    <property type="evidence" value="ECO:0007669"/>
    <property type="project" value="UniProtKB-KW"/>
</dbReference>
<organism evidence="9 10">
    <name type="scientific">Roseovarius faecimaris</name>
    <dbReference type="NCBI Taxonomy" id="2494550"/>
    <lineage>
        <taxon>Bacteria</taxon>
        <taxon>Pseudomonadati</taxon>
        <taxon>Pseudomonadota</taxon>
        <taxon>Alphaproteobacteria</taxon>
        <taxon>Rhodobacterales</taxon>
        <taxon>Roseobacteraceae</taxon>
        <taxon>Roseovarius</taxon>
    </lineage>
</organism>
<dbReference type="GO" id="GO:0005506">
    <property type="term" value="F:iron ion binding"/>
    <property type="evidence" value="ECO:0007669"/>
    <property type="project" value="InterPro"/>
</dbReference>
<dbReference type="InterPro" id="IPR036922">
    <property type="entry name" value="Rieske_2Fe-2S_sf"/>
</dbReference>
<keyword evidence="4" id="KW-0560">Oxidoreductase</keyword>
<dbReference type="CDD" id="cd03469">
    <property type="entry name" value="Rieske_RO_Alpha_N"/>
    <property type="match status" value="1"/>
</dbReference>
<dbReference type="EMBL" id="CP034348">
    <property type="protein sequence ID" value="QGX98209.1"/>
    <property type="molecule type" value="Genomic_DNA"/>
</dbReference>
<dbReference type="PANTHER" id="PTHR43756">
    <property type="entry name" value="CHOLINE MONOOXYGENASE, CHLOROPLASTIC"/>
    <property type="match status" value="1"/>
</dbReference>
<dbReference type="PROSITE" id="PS51296">
    <property type="entry name" value="RIESKE"/>
    <property type="match status" value="1"/>
</dbReference>
<dbReference type="SUPFAM" id="SSF50022">
    <property type="entry name" value="ISP domain"/>
    <property type="match status" value="1"/>
</dbReference>
<keyword evidence="9" id="KW-0223">Dioxygenase</keyword>
<dbReference type="SUPFAM" id="SSF55961">
    <property type="entry name" value="Bet v1-like"/>
    <property type="match status" value="1"/>
</dbReference>
<dbReference type="RefSeq" id="WP_157706841.1">
    <property type="nucleotide sequence ID" value="NZ_CP034348.1"/>
</dbReference>
<keyword evidence="6" id="KW-0411">Iron-sulfur</keyword>
<dbReference type="Proteomes" id="UP000428330">
    <property type="component" value="Chromosome"/>
</dbReference>
<evidence type="ECO:0000256" key="7">
    <source>
        <dbReference type="ARBA" id="ARBA00023027"/>
    </source>
</evidence>
<dbReference type="PROSITE" id="PS00570">
    <property type="entry name" value="RING_HYDROXYL_ALPHA"/>
    <property type="match status" value="1"/>
</dbReference>
<dbReference type="PRINTS" id="PR00090">
    <property type="entry name" value="RNGDIOXGNASE"/>
</dbReference>
<evidence type="ECO:0000256" key="2">
    <source>
        <dbReference type="ARBA" id="ARBA00022714"/>
    </source>
</evidence>
<protein>
    <submittedName>
        <fullName evidence="9">Aromatic ring-hydroxylating dioxygenase subunit alpha</fullName>
    </submittedName>
</protein>
<name>A0A6I6IMH7_9RHOB</name>
<keyword evidence="3" id="KW-0479">Metal-binding</keyword>
<gene>
    <name evidence="9" type="ORF">EI983_07910</name>
</gene>
<proteinExistence type="predicted"/>
<evidence type="ECO:0000256" key="5">
    <source>
        <dbReference type="ARBA" id="ARBA00023004"/>
    </source>
</evidence>
<dbReference type="InterPro" id="IPR015879">
    <property type="entry name" value="Ring_hydroxy_dOase_asu_C_dom"/>
</dbReference>
<dbReference type="GO" id="GO:0051213">
    <property type="term" value="F:dioxygenase activity"/>
    <property type="evidence" value="ECO:0007669"/>
    <property type="project" value="UniProtKB-KW"/>
</dbReference>
<evidence type="ECO:0000313" key="9">
    <source>
        <dbReference type="EMBL" id="QGX98209.1"/>
    </source>
</evidence>
<keyword evidence="2" id="KW-0001">2Fe-2S</keyword>
<dbReference type="OrthoDB" id="7456916at2"/>
<keyword evidence="7" id="KW-0520">NAD</keyword>
<dbReference type="KEGG" id="rom:EI983_07910"/>
<evidence type="ECO:0000256" key="3">
    <source>
        <dbReference type="ARBA" id="ARBA00022723"/>
    </source>
</evidence>
<evidence type="ECO:0000256" key="6">
    <source>
        <dbReference type="ARBA" id="ARBA00023014"/>
    </source>
</evidence>
<evidence type="ECO:0000313" key="10">
    <source>
        <dbReference type="Proteomes" id="UP000428330"/>
    </source>
</evidence>
<dbReference type="CDD" id="cd00680">
    <property type="entry name" value="RHO_alpha_C"/>
    <property type="match status" value="1"/>
</dbReference>
<evidence type="ECO:0000256" key="1">
    <source>
        <dbReference type="ARBA" id="ARBA00001962"/>
    </source>
</evidence>
<dbReference type="Gene3D" id="3.90.380.10">
    <property type="entry name" value="Naphthalene 1,2-dioxygenase Alpha Subunit, Chain A, domain 1"/>
    <property type="match status" value="1"/>
</dbReference>
<sequence>MTTPSDLDLSQVRLPAAQASCLPPVCYTSPEICEAEIARLFRQSWLCVGRSDMVTGPGDYIALDFAGQSLILLRDTEGVLRAYANSCRHRAARLVDGEGRCKGLRCPFHSWFYGLDGRLVSAPRMDAAEGFEKSDHGLHAYACEERFGFAFVCLAADAPPLDADLDGFAEIHAPWPLDRLVTIRRQELEVACNWKAFLEVFNEYYHLPFVHPDSIDSVYAPPDAPEEVAGAFATQFGATEGTGGLLEDTQSFALPPIPGMTGRAASGARYTWVFPNMAFAANTDALWCYEAYPLGPDRCKVVQSSCFPPESMALPYFAEKSAVYLDRMDAALAEDVPALENQQRGFACPDARAGRFQPDLEPSVAGFARWYARRMQSNS</sequence>
<dbReference type="InterPro" id="IPR015881">
    <property type="entry name" value="ARHD_Rieske_2Fe_2S"/>
</dbReference>
<reference evidence="10" key="1">
    <citation type="submission" date="2018-12" db="EMBL/GenBank/DDBJ databases">
        <title>Complete genome sequence of Roseovarius sp. MME-070.</title>
        <authorList>
            <person name="Nam Y.-D."/>
            <person name="Kang J."/>
            <person name="Chung W.-H."/>
            <person name="Park Y.S."/>
        </authorList>
    </citation>
    <scope>NUCLEOTIDE SEQUENCE [LARGE SCALE GENOMIC DNA]</scope>
    <source>
        <strain evidence="10">MME-070</strain>
    </source>
</reference>
<feature type="domain" description="Rieske" evidence="8">
    <location>
        <begin position="45"/>
        <end position="152"/>
    </location>
</feature>
<dbReference type="InterPro" id="IPR017941">
    <property type="entry name" value="Rieske_2Fe-2S"/>
</dbReference>
<dbReference type="Pfam" id="PF00355">
    <property type="entry name" value="Rieske"/>
    <property type="match status" value="1"/>
</dbReference>
<evidence type="ECO:0000256" key="4">
    <source>
        <dbReference type="ARBA" id="ARBA00023002"/>
    </source>
</evidence>